<dbReference type="PANTHER" id="PTHR47234">
    <property type="match status" value="1"/>
</dbReference>
<dbReference type="RefSeq" id="WP_284245171.1">
    <property type="nucleotide sequence ID" value="NZ_BSST01000001.1"/>
</dbReference>
<keyword evidence="2" id="KW-0472">Membrane</keyword>
<gene>
    <name evidence="5" type="ORF">tinsulaeT_26060</name>
</gene>
<dbReference type="InterPro" id="IPR000531">
    <property type="entry name" value="Beta-barrel_TonB"/>
</dbReference>
<name>A0ABQ6GYI4_9GAMM</name>
<dbReference type="PANTHER" id="PTHR47234:SF2">
    <property type="entry name" value="TONB-DEPENDENT RECEPTOR"/>
    <property type="match status" value="1"/>
</dbReference>
<protein>
    <recommendedName>
        <fullName evidence="4">TonB-dependent receptor-like beta-barrel domain-containing protein</fullName>
    </recommendedName>
</protein>
<keyword evidence="6" id="KW-1185">Reference proteome</keyword>
<keyword evidence="3" id="KW-0998">Cell outer membrane</keyword>
<dbReference type="SUPFAM" id="SSF56935">
    <property type="entry name" value="Porins"/>
    <property type="match status" value="1"/>
</dbReference>
<organism evidence="5 6">
    <name type="scientific">Thalassotalea insulae</name>
    <dbReference type="NCBI Taxonomy" id="2056778"/>
    <lineage>
        <taxon>Bacteria</taxon>
        <taxon>Pseudomonadati</taxon>
        <taxon>Pseudomonadota</taxon>
        <taxon>Gammaproteobacteria</taxon>
        <taxon>Alteromonadales</taxon>
        <taxon>Colwelliaceae</taxon>
        <taxon>Thalassotalea</taxon>
    </lineage>
</organism>
<evidence type="ECO:0000313" key="6">
    <source>
        <dbReference type="Proteomes" id="UP001157186"/>
    </source>
</evidence>
<comment type="caution">
    <text evidence="5">The sequence shown here is derived from an EMBL/GenBank/DDBJ whole genome shotgun (WGS) entry which is preliminary data.</text>
</comment>
<evidence type="ECO:0000256" key="2">
    <source>
        <dbReference type="ARBA" id="ARBA00023136"/>
    </source>
</evidence>
<comment type="subcellular location">
    <subcellularLocation>
        <location evidence="1">Cell outer membrane</location>
    </subcellularLocation>
</comment>
<proteinExistence type="predicted"/>
<feature type="domain" description="TonB-dependent receptor-like beta-barrel" evidence="4">
    <location>
        <begin position="22"/>
        <end position="122"/>
    </location>
</feature>
<dbReference type="Pfam" id="PF00593">
    <property type="entry name" value="TonB_dep_Rec_b-barrel"/>
    <property type="match status" value="1"/>
</dbReference>
<evidence type="ECO:0000259" key="4">
    <source>
        <dbReference type="Pfam" id="PF00593"/>
    </source>
</evidence>
<accession>A0ABQ6GYI4</accession>
<evidence type="ECO:0000256" key="3">
    <source>
        <dbReference type="ARBA" id="ARBA00023237"/>
    </source>
</evidence>
<dbReference type="EMBL" id="BSST01000001">
    <property type="protein sequence ID" value="GLX79266.1"/>
    <property type="molecule type" value="Genomic_DNA"/>
</dbReference>
<dbReference type="InterPro" id="IPR036942">
    <property type="entry name" value="Beta-barrel_TonB_sf"/>
</dbReference>
<dbReference type="Proteomes" id="UP001157186">
    <property type="component" value="Unassembled WGS sequence"/>
</dbReference>
<evidence type="ECO:0000256" key="1">
    <source>
        <dbReference type="ARBA" id="ARBA00004442"/>
    </source>
</evidence>
<dbReference type="Gene3D" id="2.40.170.20">
    <property type="entry name" value="TonB-dependent receptor, beta-barrel domain"/>
    <property type="match status" value="1"/>
</dbReference>
<sequence>MTLKASKRKSTTLSSKIYLTGWSLQLESSFTAFDFVEAKAVKDDDLGQLSIPKWQANFTTTYTEGNFSASWTYKFKQGGKLNLDVSDEYYDSQNPGNSNIHNLRASYNLSEQANLYVGINNITNHTGLDHWTTNYGTRNGWGILGRNYYAGFIYNF</sequence>
<reference evidence="5 6" key="1">
    <citation type="submission" date="2023-03" db="EMBL/GenBank/DDBJ databases">
        <title>Draft genome sequence of Thalassotalea insulae KCTC 62186T.</title>
        <authorList>
            <person name="Sawabe T."/>
        </authorList>
    </citation>
    <scope>NUCLEOTIDE SEQUENCE [LARGE SCALE GENOMIC DNA]</scope>
    <source>
        <strain evidence="5 6">KCTC 62186</strain>
    </source>
</reference>
<evidence type="ECO:0000313" key="5">
    <source>
        <dbReference type="EMBL" id="GLX79266.1"/>
    </source>
</evidence>